<dbReference type="OrthoDB" id="9761045at2"/>
<keyword evidence="2" id="KW-1185">Reference proteome</keyword>
<reference evidence="1 2" key="1">
    <citation type="submission" date="2019-02" db="EMBL/GenBank/DDBJ databases">
        <authorList>
            <person name="Khodamoradi S."/>
            <person name="Hahnke R.L."/>
            <person name="Kaempfer P."/>
            <person name="Schumann P."/>
            <person name="Rohde M."/>
            <person name="Steinert M."/>
            <person name="Luzhetskyy A."/>
            <person name="Wink J."/>
            <person name="Ruckert C."/>
        </authorList>
    </citation>
    <scope>NUCLEOTIDE SEQUENCE [LARGE SCALE GENOMIC DNA]</scope>
    <source>
        <strain evidence="1 2">M2</strain>
    </source>
</reference>
<gene>
    <name evidence="1" type="ORF">EKD16_04610</name>
</gene>
<evidence type="ECO:0000313" key="2">
    <source>
        <dbReference type="Proteomes" id="UP000292235"/>
    </source>
</evidence>
<dbReference type="KEGG" id="strr:EKD16_04610"/>
<protein>
    <submittedName>
        <fullName evidence="1">Uncharacterized protein</fullName>
    </submittedName>
</protein>
<dbReference type="AlphaFoldDB" id="A0A4P6Q1N7"/>
<accession>A0A4P6Q1N7</accession>
<organism evidence="1 2">
    <name type="scientific">Streptomonospora litoralis</name>
    <dbReference type="NCBI Taxonomy" id="2498135"/>
    <lineage>
        <taxon>Bacteria</taxon>
        <taxon>Bacillati</taxon>
        <taxon>Actinomycetota</taxon>
        <taxon>Actinomycetes</taxon>
        <taxon>Streptosporangiales</taxon>
        <taxon>Nocardiopsidaceae</taxon>
        <taxon>Streptomonospora</taxon>
    </lineage>
</organism>
<dbReference type="RefSeq" id="WP_131097229.1">
    <property type="nucleotide sequence ID" value="NZ_CP036455.1"/>
</dbReference>
<dbReference type="Proteomes" id="UP000292235">
    <property type="component" value="Chromosome"/>
</dbReference>
<evidence type="ECO:0000313" key="1">
    <source>
        <dbReference type="EMBL" id="QBI52729.1"/>
    </source>
</evidence>
<sequence>MDYNGYEQIGGARERYSGTYDSAFAAARWLRGRFAEHQRGVASQSVPVVREWFAEQRLRNGEPVTWEGRTADGDWVALSVVPDGQP</sequence>
<name>A0A4P6Q1N7_9ACTN</name>
<proteinExistence type="predicted"/>
<dbReference type="EMBL" id="CP036455">
    <property type="protein sequence ID" value="QBI52729.1"/>
    <property type="molecule type" value="Genomic_DNA"/>
</dbReference>